<keyword evidence="2" id="KW-1185">Reference proteome</keyword>
<organism evidence="1 2">
    <name type="scientific">Scortum barcoo</name>
    <name type="common">barcoo grunter</name>
    <dbReference type="NCBI Taxonomy" id="214431"/>
    <lineage>
        <taxon>Eukaryota</taxon>
        <taxon>Metazoa</taxon>
        <taxon>Chordata</taxon>
        <taxon>Craniata</taxon>
        <taxon>Vertebrata</taxon>
        <taxon>Euteleostomi</taxon>
        <taxon>Actinopterygii</taxon>
        <taxon>Neopterygii</taxon>
        <taxon>Teleostei</taxon>
        <taxon>Neoteleostei</taxon>
        <taxon>Acanthomorphata</taxon>
        <taxon>Eupercaria</taxon>
        <taxon>Centrarchiformes</taxon>
        <taxon>Terapontoidei</taxon>
        <taxon>Terapontidae</taxon>
        <taxon>Scortum</taxon>
    </lineage>
</organism>
<comment type="caution">
    <text evidence="1">The sequence shown here is derived from an EMBL/GenBank/DDBJ whole genome shotgun (WGS) entry which is preliminary data.</text>
</comment>
<evidence type="ECO:0000313" key="1">
    <source>
        <dbReference type="EMBL" id="KAI3368190.1"/>
    </source>
</evidence>
<name>A0ACB8WKC9_9TELE</name>
<reference evidence="1" key="1">
    <citation type="submission" date="2022-04" db="EMBL/GenBank/DDBJ databases">
        <title>Jade perch genome.</title>
        <authorList>
            <person name="Chao B."/>
        </authorList>
    </citation>
    <scope>NUCLEOTIDE SEQUENCE</scope>
    <source>
        <strain evidence="1">CB-2022</strain>
    </source>
</reference>
<evidence type="ECO:0000313" key="2">
    <source>
        <dbReference type="Proteomes" id="UP000831701"/>
    </source>
</evidence>
<protein>
    <submittedName>
        <fullName evidence="1">Uncharacterized protein</fullName>
    </submittedName>
</protein>
<dbReference type="Proteomes" id="UP000831701">
    <property type="component" value="Chromosome 8"/>
</dbReference>
<sequence length="242" mass="27635">MCLFLSRGESDEHFAKFEASLCLVCLKERKRKTVSLALSEEDSHKSREDSKEPPDFCLSESFTSPSCTLGVDLRRGRRRFSGNLQLPPLSWRQGERSRTPDEEIMARPTSLPFGAPPRIDITPVDPECFYISLIASLDDCPIRFARYHISISSKRMRLSLFWPVTVVQRFQRSRRLTVRTFSVCWSRFAAECEAAGMRISTSKSEAMVLDRKRVVACPLQVSGEVLPQVEEFKQVSRGLVHE</sequence>
<proteinExistence type="predicted"/>
<gene>
    <name evidence="1" type="ORF">L3Q82_007913</name>
</gene>
<dbReference type="EMBL" id="CM041538">
    <property type="protein sequence ID" value="KAI3368190.1"/>
    <property type="molecule type" value="Genomic_DNA"/>
</dbReference>
<accession>A0ACB8WKC9</accession>